<proteinExistence type="predicted"/>
<sequence length="76" mass="8702">MSSLRCNGYLKQLKNISEPDFLNRDVNEDLIFSYVTVIDAVGKAVTTEALIQPDYLQHFLCADTLLLQELSRLHLF</sequence>
<evidence type="ECO:0000313" key="1">
    <source>
        <dbReference type="EMBL" id="EPB91639.1"/>
    </source>
</evidence>
<reference evidence="2" key="1">
    <citation type="submission" date="2013-05" db="EMBL/GenBank/DDBJ databases">
        <title>The Genome sequence of Mucor circinelloides f. circinelloides 1006PhL.</title>
        <authorList>
            <consortium name="The Broad Institute Genomics Platform"/>
            <person name="Cuomo C."/>
            <person name="Earl A."/>
            <person name="Findley K."/>
            <person name="Lee S.C."/>
            <person name="Walker B."/>
            <person name="Young S."/>
            <person name="Zeng Q."/>
            <person name="Gargeya S."/>
            <person name="Fitzgerald M."/>
            <person name="Haas B."/>
            <person name="Abouelleil A."/>
            <person name="Allen A.W."/>
            <person name="Alvarado L."/>
            <person name="Arachchi H.M."/>
            <person name="Berlin A.M."/>
            <person name="Chapman S.B."/>
            <person name="Gainer-Dewar J."/>
            <person name="Goldberg J."/>
            <person name="Griggs A."/>
            <person name="Gujja S."/>
            <person name="Hansen M."/>
            <person name="Howarth C."/>
            <person name="Imamovic A."/>
            <person name="Ireland A."/>
            <person name="Larimer J."/>
            <person name="McCowan C."/>
            <person name="Murphy C."/>
            <person name="Pearson M."/>
            <person name="Poon T.W."/>
            <person name="Priest M."/>
            <person name="Roberts A."/>
            <person name="Saif S."/>
            <person name="Shea T."/>
            <person name="Sisk P."/>
            <person name="Sykes S."/>
            <person name="Wortman J."/>
            <person name="Nusbaum C."/>
            <person name="Birren B."/>
        </authorList>
    </citation>
    <scope>NUCLEOTIDE SEQUENCE [LARGE SCALE GENOMIC DNA]</scope>
    <source>
        <strain evidence="2">1006PhL</strain>
    </source>
</reference>
<organism evidence="1 2">
    <name type="scientific">Mucor circinelloides f. circinelloides (strain 1006PhL)</name>
    <name type="common">Mucormycosis agent</name>
    <name type="synonym">Calyptromyces circinelloides</name>
    <dbReference type="NCBI Taxonomy" id="1220926"/>
    <lineage>
        <taxon>Eukaryota</taxon>
        <taxon>Fungi</taxon>
        <taxon>Fungi incertae sedis</taxon>
        <taxon>Mucoromycota</taxon>
        <taxon>Mucoromycotina</taxon>
        <taxon>Mucoromycetes</taxon>
        <taxon>Mucorales</taxon>
        <taxon>Mucorineae</taxon>
        <taxon>Mucoraceae</taxon>
        <taxon>Mucor</taxon>
    </lineage>
</organism>
<evidence type="ECO:0000313" key="2">
    <source>
        <dbReference type="Proteomes" id="UP000014254"/>
    </source>
</evidence>
<dbReference type="InParanoid" id="S2JNW1"/>
<dbReference type="AlphaFoldDB" id="S2JNW1"/>
<protein>
    <submittedName>
        <fullName evidence="1">Uncharacterized protein</fullName>
    </submittedName>
</protein>
<dbReference type="VEuPathDB" id="FungiDB:HMPREF1544_01561"/>
<name>S2JNW1_MUCC1</name>
<dbReference type="EMBL" id="KE123907">
    <property type="protein sequence ID" value="EPB91639.1"/>
    <property type="molecule type" value="Genomic_DNA"/>
</dbReference>
<gene>
    <name evidence="1" type="ORF">HMPREF1544_01561</name>
</gene>
<accession>S2JNW1</accession>
<dbReference type="Proteomes" id="UP000014254">
    <property type="component" value="Unassembled WGS sequence"/>
</dbReference>
<keyword evidence="2" id="KW-1185">Reference proteome</keyword>